<dbReference type="Gene3D" id="3.50.50.60">
    <property type="entry name" value="FAD/NAD(P)-binding domain"/>
    <property type="match status" value="1"/>
</dbReference>
<gene>
    <name evidence="3" type="ORF">H9Q78_05245</name>
</gene>
<name>A0A7G9G6V7_9FIRM</name>
<organism evidence="3 4">
    <name type="scientific">Qiania dongpingensis</name>
    <dbReference type="NCBI Taxonomy" id="2763669"/>
    <lineage>
        <taxon>Bacteria</taxon>
        <taxon>Bacillati</taxon>
        <taxon>Bacillota</taxon>
        <taxon>Clostridia</taxon>
        <taxon>Lachnospirales</taxon>
        <taxon>Lachnospiraceae</taxon>
        <taxon>Qiania</taxon>
    </lineage>
</organism>
<dbReference type="InterPro" id="IPR052745">
    <property type="entry name" value="G3P_Oxidase/Oxidoreductase"/>
</dbReference>
<dbReference type="Gene3D" id="1.10.10.1100">
    <property type="entry name" value="BFD-like [2Fe-2S]-binding domain"/>
    <property type="match status" value="1"/>
</dbReference>
<dbReference type="RefSeq" id="WP_249304057.1">
    <property type="nucleotide sequence ID" value="NZ_CP060634.1"/>
</dbReference>
<dbReference type="Pfam" id="PF01266">
    <property type="entry name" value="DAO"/>
    <property type="match status" value="1"/>
</dbReference>
<dbReference type="InterPro" id="IPR036188">
    <property type="entry name" value="FAD/NAD-bd_sf"/>
</dbReference>
<reference evidence="3 4" key="1">
    <citation type="submission" date="2020-08" db="EMBL/GenBank/DDBJ databases">
        <authorList>
            <person name="Liu C."/>
            <person name="Sun Q."/>
        </authorList>
    </citation>
    <scope>NUCLEOTIDE SEQUENCE [LARGE SCALE GENOMIC DNA]</scope>
    <source>
        <strain evidence="3 4">NSJ-38</strain>
    </source>
</reference>
<dbReference type="InterPro" id="IPR006076">
    <property type="entry name" value="FAD-dep_OxRdtase"/>
</dbReference>
<feature type="domain" description="FAD dependent oxidoreductase" evidence="1">
    <location>
        <begin position="3"/>
        <end position="373"/>
    </location>
</feature>
<dbReference type="InterPro" id="IPR007419">
    <property type="entry name" value="BFD-like_2Fe2S-bd_dom"/>
</dbReference>
<dbReference type="Pfam" id="PF04324">
    <property type="entry name" value="Fer2_BFD"/>
    <property type="match status" value="1"/>
</dbReference>
<evidence type="ECO:0000313" key="3">
    <source>
        <dbReference type="EMBL" id="QNM06539.1"/>
    </source>
</evidence>
<dbReference type="PANTHER" id="PTHR42720">
    <property type="entry name" value="GLYCEROL-3-PHOSPHATE DEHYDROGENASE"/>
    <property type="match status" value="1"/>
</dbReference>
<evidence type="ECO:0000313" key="4">
    <source>
        <dbReference type="Proteomes" id="UP000515823"/>
    </source>
</evidence>
<dbReference type="Proteomes" id="UP000515823">
    <property type="component" value="Chromosome"/>
</dbReference>
<dbReference type="PANTHER" id="PTHR42720:SF1">
    <property type="entry name" value="GLYCEROL 3-PHOSPHATE OXIDASE"/>
    <property type="match status" value="1"/>
</dbReference>
<dbReference type="SUPFAM" id="SSF51905">
    <property type="entry name" value="FAD/NAD(P)-binding domain"/>
    <property type="match status" value="1"/>
</dbReference>
<accession>A0A7G9G6V7</accession>
<dbReference type="Gene3D" id="3.30.9.10">
    <property type="entry name" value="D-Amino Acid Oxidase, subunit A, domain 2"/>
    <property type="match status" value="1"/>
</dbReference>
<evidence type="ECO:0000259" key="2">
    <source>
        <dbReference type="Pfam" id="PF04324"/>
    </source>
</evidence>
<protein>
    <submittedName>
        <fullName evidence="3">NAD(P)/FAD-dependent oxidoreductase</fullName>
    </submittedName>
</protein>
<dbReference type="KEGG" id="qdo:H9Q78_05245"/>
<evidence type="ECO:0000259" key="1">
    <source>
        <dbReference type="Pfam" id="PF01266"/>
    </source>
</evidence>
<dbReference type="AlphaFoldDB" id="A0A7G9G6V7"/>
<sequence>MYDVLIIGTGIVGCFLAHELSQYELSLAAVDRENDVACGATMANSAIIHAGNDPEDGTLKSRLNLEGSRQYEDICKSLHVPYEKVGSFTAATGEEEEKTLFELYRKAKERGISASILDGTEARKMEPLLSSHVTKVLALPDTAVVCPWETAEALMEEAVLNGTELLLNHQVTGIERTEEKGGRFRVHMEIHRDGKENRGIEKAVVEAKVILNAAGVFGDDIYGMVCPERTLKGDSKIRMKIGPRRGEYFVLDRQEKPAVSKVLYPVPGKNGKGVLAVPTVHGNVLLGPDSRDTSDKEGIDNTAEGLEYVKEQIGRILETVPWLKVIRSFAGLRAKGNTGDFIIEESSETPGFVNVAGIESPGLSSAPAIASYVRKEILKERMFGEDFTWRKKVEYRRRKPPVIMERLSREEKNRMIAANPAYGKIVCRCERISEGEIIDSIRKPVGARSIKGVKKRVRPGMGRCQGGFCEPEIVRILARELGIREEEVVYDREGVRLFEAMEKSLTEGRRTDEAL</sequence>
<dbReference type="EMBL" id="CP060634">
    <property type="protein sequence ID" value="QNM06539.1"/>
    <property type="molecule type" value="Genomic_DNA"/>
</dbReference>
<proteinExistence type="predicted"/>
<keyword evidence="4" id="KW-1185">Reference proteome</keyword>
<feature type="domain" description="BFD-like [2Fe-2S]-binding" evidence="2">
    <location>
        <begin position="425"/>
        <end position="479"/>
    </location>
</feature>
<dbReference type="InterPro" id="IPR041854">
    <property type="entry name" value="BFD-like_2Fe2S-bd_dom_sf"/>
</dbReference>
<dbReference type="CDD" id="cd19946">
    <property type="entry name" value="GlpA-like_Fer2_BFD-like"/>
    <property type="match status" value="1"/>
</dbReference>